<feature type="compositionally biased region" description="Acidic residues" evidence="11">
    <location>
        <begin position="1"/>
        <end position="24"/>
    </location>
</feature>
<keyword evidence="5" id="KW-0238">DNA-binding</keyword>
<name>A0A1W0WQL1_HYPEX</name>
<comment type="subcellular location">
    <subcellularLocation>
        <location evidence="1">Nucleus</location>
    </subcellularLocation>
</comment>
<evidence type="ECO:0000256" key="7">
    <source>
        <dbReference type="ARBA" id="ARBA00023242"/>
    </source>
</evidence>
<dbReference type="GO" id="GO:0001006">
    <property type="term" value="F:RNA polymerase III type 3 promoter sequence-specific DNA binding"/>
    <property type="evidence" value="ECO:0007669"/>
    <property type="project" value="TreeGrafter"/>
</dbReference>
<evidence type="ECO:0000256" key="3">
    <source>
        <dbReference type="ARBA" id="ARBA00013634"/>
    </source>
</evidence>
<keyword evidence="13" id="KW-1185">Reference proteome</keyword>
<comment type="subunit">
    <text evidence="9">Part of the SNAPc complex composed of 5 subunits: SNAPC1, SNAPC2, SNAPC3, SNAPC4 and SNAPC5. SNAPC3 interacts with SNAPC1.</text>
</comment>
<organism evidence="12 13">
    <name type="scientific">Hypsibius exemplaris</name>
    <name type="common">Freshwater tardigrade</name>
    <dbReference type="NCBI Taxonomy" id="2072580"/>
    <lineage>
        <taxon>Eukaryota</taxon>
        <taxon>Metazoa</taxon>
        <taxon>Ecdysozoa</taxon>
        <taxon>Tardigrada</taxon>
        <taxon>Eutardigrada</taxon>
        <taxon>Parachela</taxon>
        <taxon>Hypsibioidea</taxon>
        <taxon>Hypsibiidae</taxon>
        <taxon>Hypsibius</taxon>
    </lineage>
</organism>
<evidence type="ECO:0000256" key="11">
    <source>
        <dbReference type="SAM" id="MobiDB-lite"/>
    </source>
</evidence>
<dbReference type="Pfam" id="PF12251">
    <property type="entry name" value="SNAPC3"/>
    <property type="match status" value="1"/>
</dbReference>
<dbReference type="GO" id="GO:0000978">
    <property type="term" value="F:RNA polymerase II cis-regulatory region sequence-specific DNA binding"/>
    <property type="evidence" value="ECO:0007669"/>
    <property type="project" value="TreeGrafter"/>
</dbReference>
<keyword evidence="7" id="KW-0539">Nucleus</keyword>
<evidence type="ECO:0000313" key="12">
    <source>
        <dbReference type="EMBL" id="OQV17491.1"/>
    </source>
</evidence>
<evidence type="ECO:0000256" key="5">
    <source>
        <dbReference type="ARBA" id="ARBA00023125"/>
    </source>
</evidence>
<dbReference type="PANTHER" id="PTHR13421:SF16">
    <property type="entry name" value="SNRNA-ACTIVATING PROTEIN COMPLEX SUBUNIT 3"/>
    <property type="match status" value="1"/>
</dbReference>
<reference evidence="13" key="1">
    <citation type="submission" date="2017-01" db="EMBL/GenBank/DDBJ databases">
        <title>Comparative genomics of anhydrobiosis in the tardigrade Hypsibius dujardini.</title>
        <authorList>
            <person name="Yoshida Y."/>
            <person name="Koutsovoulos G."/>
            <person name="Laetsch D."/>
            <person name="Stevens L."/>
            <person name="Kumar S."/>
            <person name="Horikawa D."/>
            <person name="Ishino K."/>
            <person name="Komine S."/>
            <person name="Tomita M."/>
            <person name="Blaxter M."/>
            <person name="Arakawa K."/>
        </authorList>
    </citation>
    <scope>NUCLEOTIDE SEQUENCE [LARGE SCALE GENOMIC DNA]</scope>
    <source>
        <strain evidence="13">Z151</strain>
    </source>
</reference>
<keyword evidence="6" id="KW-0804">Transcription</keyword>
<dbReference type="Proteomes" id="UP000192578">
    <property type="component" value="Unassembled WGS sequence"/>
</dbReference>
<evidence type="ECO:0000313" key="13">
    <source>
        <dbReference type="Proteomes" id="UP000192578"/>
    </source>
</evidence>
<dbReference type="GO" id="GO:0003681">
    <property type="term" value="F:bent DNA binding"/>
    <property type="evidence" value="ECO:0007669"/>
    <property type="project" value="TreeGrafter"/>
</dbReference>
<dbReference type="GO" id="GO:0005634">
    <property type="term" value="C:nucleus"/>
    <property type="evidence" value="ECO:0007669"/>
    <property type="project" value="UniProtKB-SubCell"/>
</dbReference>
<dbReference type="AlphaFoldDB" id="A0A1W0WQL1"/>
<feature type="compositionally biased region" description="Polar residues" evidence="11">
    <location>
        <begin position="36"/>
        <end position="45"/>
    </location>
</feature>
<dbReference type="GO" id="GO:0019185">
    <property type="term" value="C:snRNA-activating protein complex"/>
    <property type="evidence" value="ECO:0007669"/>
    <property type="project" value="TreeGrafter"/>
</dbReference>
<dbReference type="EMBL" id="MTYJ01000060">
    <property type="protein sequence ID" value="OQV17491.1"/>
    <property type="molecule type" value="Genomic_DNA"/>
</dbReference>
<dbReference type="GO" id="GO:0001046">
    <property type="term" value="F:core promoter sequence-specific DNA binding"/>
    <property type="evidence" value="ECO:0007669"/>
    <property type="project" value="TreeGrafter"/>
</dbReference>
<comment type="function">
    <text evidence="8">Part of the SNAPc complex required for the transcription of both RNA polymerase II and III small-nuclear RNA genes. Binds to the proximal sequence element (PSE), a non-TATA-box basal promoter element common to these 2 types of genes. Recruits TBP and BRF2 to the U6 snRNA TATA box.</text>
</comment>
<dbReference type="GO" id="GO:0042795">
    <property type="term" value="P:snRNA transcription by RNA polymerase II"/>
    <property type="evidence" value="ECO:0007669"/>
    <property type="project" value="TreeGrafter"/>
</dbReference>
<evidence type="ECO:0000256" key="1">
    <source>
        <dbReference type="ARBA" id="ARBA00004123"/>
    </source>
</evidence>
<sequence>MDSDENEDDFMVDDLNDGDYEPSSDELISHDRDNAAPTSAGSTTEPMYDRQSDLYRRLGAKKALAPYFSQPLVLRNFLKESTETSATLEAGPLLAPLPVVSLKPADEDEQPRSARRRSDTVLKKTLRFFKPTDAAAADAARQDLVNFEELNNRVRRAAPSFLQAYLSVDQCLARAPNLQTLRNRKADQRVYSNHSSRIAFTRSLHSVPYVRDLAVRTGHPAAATAPTVIPQELRVTVRVFRGRPPMKQSEKNRNLKVPSVMYCLGSSPLSAIAQLISCPVDSQDTDGCADKFFVIEGTFFADDVFSPDTKAWHYHEWCKSENSVESRLQVMDGTTLQDIELRLGFPYLYKHGRIGCEHFVVFSDVRLLHAEDELDLTRYPRLISDLPALAPVCEICSGKSRWQVKNSKRLPQQVNYLCDACNELFNFNSAGALIEPELVLLPVVAGGRETFNLEQDDDE</sequence>
<proteinExistence type="inferred from homology"/>
<protein>
    <recommendedName>
        <fullName evidence="3">snRNA-activating protein complex subunit 3</fullName>
    </recommendedName>
    <alternativeName>
        <fullName evidence="10">Small nuclear RNA-activating complex polypeptide 3</fullName>
    </alternativeName>
</protein>
<dbReference type="InterPro" id="IPR022042">
    <property type="entry name" value="snRNA-activating_su3"/>
</dbReference>
<accession>A0A1W0WQL1</accession>
<evidence type="ECO:0000256" key="8">
    <source>
        <dbReference type="ARBA" id="ARBA00025193"/>
    </source>
</evidence>
<comment type="caution">
    <text evidence="12">The sequence shown here is derived from an EMBL/GenBank/DDBJ whole genome shotgun (WGS) entry which is preliminary data.</text>
</comment>
<evidence type="ECO:0000256" key="2">
    <source>
        <dbReference type="ARBA" id="ARBA00010410"/>
    </source>
</evidence>
<dbReference type="OrthoDB" id="46583at2759"/>
<keyword evidence="4" id="KW-0805">Transcription regulation</keyword>
<evidence type="ECO:0000256" key="10">
    <source>
        <dbReference type="ARBA" id="ARBA00029606"/>
    </source>
</evidence>
<evidence type="ECO:0000256" key="9">
    <source>
        <dbReference type="ARBA" id="ARBA00025958"/>
    </source>
</evidence>
<dbReference type="PANTHER" id="PTHR13421">
    <property type="entry name" value="SNRNA-ACTIVATING PROTEIN COMPLEX SUBUNIT 3"/>
    <property type="match status" value="1"/>
</dbReference>
<dbReference type="GO" id="GO:0042796">
    <property type="term" value="P:snRNA transcription by RNA polymerase III"/>
    <property type="evidence" value="ECO:0007669"/>
    <property type="project" value="TreeGrafter"/>
</dbReference>
<evidence type="ECO:0000256" key="4">
    <source>
        <dbReference type="ARBA" id="ARBA00023015"/>
    </source>
</evidence>
<evidence type="ECO:0000256" key="6">
    <source>
        <dbReference type="ARBA" id="ARBA00023163"/>
    </source>
</evidence>
<feature type="region of interest" description="Disordered" evidence="11">
    <location>
        <begin position="1"/>
        <end position="48"/>
    </location>
</feature>
<gene>
    <name evidence="12" type="ORF">BV898_08424</name>
</gene>
<comment type="similarity">
    <text evidence="2">Belongs to the SNAPC3/SRD2 family.</text>
</comment>